<dbReference type="EMBL" id="CP046173">
    <property type="protein sequence ID" value="QIS21221.1"/>
    <property type="molecule type" value="Genomic_DNA"/>
</dbReference>
<evidence type="ECO:0000256" key="5">
    <source>
        <dbReference type="SAM" id="SignalP"/>
    </source>
</evidence>
<dbReference type="Gene3D" id="3.60.20.10">
    <property type="entry name" value="Glutamine Phosphoribosylpyrophosphate, subunit 1, domain 1"/>
    <property type="match status" value="1"/>
</dbReference>
<dbReference type="Pfam" id="PF01804">
    <property type="entry name" value="Penicil_amidase"/>
    <property type="match status" value="1"/>
</dbReference>
<evidence type="ECO:0000256" key="2">
    <source>
        <dbReference type="ARBA" id="ARBA00022729"/>
    </source>
</evidence>
<organism evidence="6 7">
    <name type="scientific">Nocardia terpenica</name>
    <dbReference type="NCBI Taxonomy" id="455432"/>
    <lineage>
        <taxon>Bacteria</taxon>
        <taxon>Bacillati</taxon>
        <taxon>Actinomycetota</taxon>
        <taxon>Actinomycetes</taxon>
        <taxon>Mycobacteriales</taxon>
        <taxon>Nocardiaceae</taxon>
        <taxon>Nocardia</taxon>
    </lineage>
</organism>
<keyword evidence="3" id="KW-0378">Hydrolase</keyword>
<dbReference type="Proteomes" id="UP000500953">
    <property type="component" value="Chromosome"/>
</dbReference>
<dbReference type="AlphaFoldDB" id="A0A6G9Z749"/>
<proteinExistence type="inferred from homology"/>
<dbReference type="InterPro" id="IPR002692">
    <property type="entry name" value="S45"/>
</dbReference>
<comment type="similarity">
    <text evidence="1">Belongs to the peptidase S45 family.</text>
</comment>
<evidence type="ECO:0000256" key="1">
    <source>
        <dbReference type="ARBA" id="ARBA00006586"/>
    </source>
</evidence>
<dbReference type="InterPro" id="IPR043146">
    <property type="entry name" value="Penicillin_amidase_N_B-knob"/>
</dbReference>
<dbReference type="GO" id="GO:0016811">
    <property type="term" value="F:hydrolase activity, acting on carbon-nitrogen (but not peptide) bonds, in linear amides"/>
    <property type="evidence" value="ECO:0007669"/>
    <property type="project" value="InterPro"/>
</dbReference>
<evidence type="ECO:0000313" key="6">
    <source>
        <dbReference type="EMBL" id="QIS21221.1"/>
    </source>
</evidence>
<dbReference type="PANTHER" id="PTHR34218:SF3">
    <property type="entry name" value="ACYL-HOMOSERINE LACTONE ACYLASE PVDQ"/>
    <property type="match status" value="1"/>
</dbReference>
<dbReference type="GO" id="GO:0017000">
    <property type="term" value="P:antibiotic biosynthetic process"/>
    <property type="evidence" value="ECO:0007669"/>
    <property type="project" value="InterPro"/>
</dbReference>
<feature type="chain" id="PRO_5026022134" evidence="5">
    <location>
        <begin position="28"/>
        <end position="809"/>
    </location>
</feature>
<accession>A0A6G9Z749</accession>
<dbReference type="InterPro" id="IPR023343">
    <property type="entry name" value="Penicillin_amidase_dom1"/>
</dbReference>
<feature type="signal peptide" evidence="5">
    <location>
        <begin position="1"/>
        <end position="27"/>
    </location>
</feature>
<evidence type="ECO:0000256" key="3">
    <source>
        <dbReference type="ARBA" id="ARBA00022801"/>
    </source>
</evidence>
<evidence type="ECO:0000313" key="7">
    <source>
        <dbReference type="Proteomes" id="UP000500953"/>
    </source>
</evidence>
<dbReference type="InterPro" id="IPR043147">
    <property type="entry name" value="Penicillin_amidase_A-knob"/>
</dbReference>
<dbReference type="SUPFAM" id="SSF56235">
    <property type="entry name" value="N-terminal nucleophile aminohydrolases (Ntn hydrolases)"/>
    <property type="match status" value="1"/>
</dbReference>
<protein>
    <submittedName>
        <fullName evidence="6">Penicillin acylase family protein</fullName>
    </submittedName>
</protein>
<name>A0A6G9Z749_9NOCA</name>
<dbReference type="Gene3D" id="1.10.439.10">
    <property type="entry name" value="Penicillin Amidohydrolase, domain 1"/>
    <property type="match status" value="1"/>
</dbReference>
<keyword evidence="2 5" id="KW-0732">Signal</keyword>
<keyword evidence="4" id="KW-0865">Zymogen</keyword>
<evidence type="ECO:0000256" key="4">
    <source>
        <dbReference type="ARBA" id="ARBA00023145"/>
    </source>
</evidence>
<dbReference type="Gene3D" id="2.30.120.10">
    <property type="match status" value="1"/>
</dbReference>
<reference evidence="6 7" key="1">
    <citation type="journal article" date="2019" name="ACS Chem. Biol.">
        <title>Identification and Mobilization of a Cryptic Antibiotic Biosynthesis Gene Locus from a Human-Pathogenic Nocardia Isolate.</title>
        <authorList>
            <person name="Herisse M."/>
            <person name="Ishida K."/>
            <person name="Porter J.L."/>
            <person name="Howden B."/>
            <person name="Hertweck C."/>
            <person name="Stinear T.P."/>
            <person name="Pidot S.J."/>
        </authorList>
    </citation>
    <scope>NUCLEOTIDE SEQUENCE [LARGE SCALE GENOMIC DNA]</scope>
    <source>
        <strain evidence="6 7">AUSMDU00012715</strain>
    </source>
</reference>
<sequence length="809" mass="87188">MGYRSLFRSVLATVLAVVAVVATPAVAQEQIRSGPTIRYTEYGIPHIIASDFFGLGKGYGYASASDNICILADIYLTVDAQRSRFLGPDGVASAGYLKHTSNLNSDFFYQRIKDDHTVERLVDQPAPYGPDPEVKEIVRGYVDGYNRYLTETGVNKISDPACRGAAWVRPIDTMDVYRHVLSSAVMGSAEPVLDGEVNAAPPPSVLPTGVSAEVARKISDEMAAAHEHGIGSDALAAGSEGVASGTGVLLGNPHFPWQGRNRMWQSQLTIPGKLDVAGASLLGLPAVLIGYNSDVAWSHTVATVSSFGLFELQIDPLHPTRYLVDGRWTDMTAQSITVQVRNPDGSIAPVTRTLWSSRYGPITTALSGIPLPWGLRAYAVRDANMDNIRGLNTWLRLDRAHSVTDVVHDLESTQGVPFANTVAVDRTGKALYADIQAAPNITDQHARDCLTPIGRVTFDELHRPGTPPIAILDGTRSACDWPNAPGTVGPGLLDPTTQPRLIRSDFVSNANDSPWLANPAQPLSYPRVMGDADGSRSPRTRELALAAQHRIEGTDSVPGRGFSADTMKQLLFAEHSYVADLAVDDVVRMCRSFIAGLAPYSGGMIDVSAACPVLASWDRTFRLDSPGAVLFATFWDKLPIPNLGLDRFGTEPWKVPFDPGDPLHTPNTFDTGRPDVWLAFGNAVDTMRKNGIRLDAPLSAVQTVTRGDDRIPIPGGPGELGVLNVIATDNDEHGNPDVTFGSSFIEVVHFTGDGPPLVSTLMTYSQSSDPTSPHYADQTELFSAGRWLTDRFTEEQIAASPSLTIKTLD</sequence>
<dbReference type="Gene3D" id="1.10.1400.10">
    <property type="match status" value="1"/>
</dbReference>
<gene>
    <name evidence="6" type="ORF">F6W96_25760</name>
</gene>
<dbReference type="InterPro" id="IPR029055">
    <property type="entry name" value="Ntn_hydrolases_N"/>
</dbReference>
<dbReference type="PANTHER" id="PTHR34218">
    <property type="entry name" value="PEPTIDASE S45 PENICILLIN AMIDASE"/>
    <property type="match status" value="1"/>
</dbReference>